<dbReference type="NCBIfam" id="TIGR01571">
    <property type="entry name" value="A_thal_Cys_rich"/>
    <property type="match status" value="1"/>
</dbReference>
<feature type="transmembrane region" description="Helical" evidence="1">
    <location>
        <begin position="102"/>
        <end position="120"/>
    </location>
</feature>
<keyword evidence="1" id="KW-0472">Membrane</keyword>
<gene>
    <name evidence="3" type="primary">Aste57867_3363</name>
    <name evidence="2" type="ORF">As57867_003353</name>
    <name evidence="3" type="ORF">ASTE57867_3363</name>
</gene>
<evidence type="ECO:0000313" key="2">
    <source>
        <dbReference type="EMBL" id="KAF0715439.1"/>
    </source>
</evidence>
<reference evidence="2" key="2">
    <citation type="submission" date="2019-06" db="EMBL/GenBank/DDBJ databases">
        <title>Genomics analysis of Aphanomyces spp. identifies a new class of oomycete effector associated with host adaptation.</title>
        <authorList>
            <person name="Gaulin E."/>
        </authorList>
    </citation>
    <scope>NUCLEOTIDE SEQUENCE</scope>
    <source>
        <strain evidence="2">CBS 578.67</strain>
    </source>
</reference>
<evidence type="ECO:0000256" key="1">
    <source>
        <dbReference type="SAM" id="Phobius"/>
    </source>
</evidence>
<dbReference type="OrthoDB" id="78343at2759"/>
<organism evidence="3 4">
    <name type="scientific">Aphanomyces stellatus</name>
    <dbReference type="NCBI Taxonomy" id="120398"/>
    <lineage>
        <taxon>Eukaryota</taxon>
        <taxon>Sar</taxon>
        <taxon>Stramenopiles</taxon>
        <taxon>Oomycota</taxon>
        <taxon>Saprolegniomycetes</taxon>
        <taxon>Saprolegniales</taxon>
        <taxon>Verrucalvaceae</taxon>
        <taxon>Aphanomyces</taxon>
    </lineage>
</organism>
<keyword evidence="1" id="KW-1133">Transmembrane helix</keyword>
<evidence type="ECO:0000313" key="3">
    <source>
        <dbReference type="EMBL" id="VFT80531.1"/>
    </source>
</evidence>
<dbReference type="AlphaFoldDB" id="A0A485KEZ8"/>
<reference evidence="3 4" key="1">
    <citation type="submission" date="2019-03" db="EMBL/GenBank/DDBJ databases">
        <authorList>
            <person name="Gaulin E."/>
            <person name="Dumas B."/>
        </authorList>
    </citation>
    <scope>NUCLEOTIDE SEQUENCE [LARGE SCALE GENOMIC DNA]</scope>
    <source>
        <strain evidence="3">CBS 568.67</strain>
    </source>
</reference>
<evidence type="ECO:0000313" key="4">
    <source>
        <dbReference type="Proteomes" id="UP000332933"/>
    </source>
</evidence>
<dbReference type="Pfam" id="PF04749">
    <property type="entry name" value="PLAC8"/>
    <property type="match status" value="1"/>
</dbReference>
<feature type="transmembrane region" description="Helical" evidence="1">
    <location>
        <begin position="126"/>
        <end position="145"/>
    </location>
</feature>
<proteinExistence type="predicted"/>
<keyword evidence="1" id="KW-0812">Transmembrane</keyword>
<dbReference type="EMBL" id="CAADRA010000589">
    <property type="protein sequence ID" value="VFT80531.1"/>
    <property type="molecule type" value="Genomic_DNA"/>
</dbReference>
<protein>
    <submittedName>
        <fullName evidence="3">Aste57867_3363 protein</fullName>
    </submittedName>
</protein>
<sequence length="201" mass="21202">MEKTVEGTPMSMSQDFASAGTGKLSEAKIVQYDATDITVITDDVATLSAAERTLDANGVAVGEWRTGLFDCFNFNLSHGILAAVLPCVPVGQIAHRVGLGQYIPVLVGAGLFYAASFGLSFLRTPVINIVGAVCALVFIVLVTVLRLRMRTLFEIPGSAIGDVCTVMWCGWCALAQMSAHVESIVPGSCSLGARDVLPGYK</sequence>
<dbReference type="PANTHER" id="PTHR15907">
    <property type="entry name" value="DUF614 FAMILY PROTEIN-RELATED"/>
    <property type="match status" value="1"/>
</dbReference>
<dbReference type="InterPro" id="IPR006461">
    <property type="entry name" value="PLAC_motif_containing"/>
</dbReference>
<name>A0A485KEZ8_9STRA</name>
<accession>A0A485KEZ8</accession>
<dbReference type="EMBL" id="VJMH01000589">
    <property type="protein sequence ID" value="KAF0715439.1"/>
    <property type="molecule type" value="Genomic_DNA"/>
</dbReference>
<keyword evidence="4" id="KW-1185">Reference proteome</keyword>
<dbReference type="Proteomes" id="UP000332933">
    <property type="component" value="Unassembled WGS sequence"/>
</dbReference>